<name>A0A226EWW3_FOLCA</name>
<dbReference type="GO" id="GO:0000076">
    <property type="term" value="P:DNA replication checkpoint signaling"/>
    <property type="evidence" value="ECO:0007669"/>
    <property type="project" value="TreeGrafter"/>
</dbReference>
<dbReference type="GO" id="GO:0003677">
    <property type="term" value="F:DNA binding"/>
    <property type="evidence" value="ECO:0007669"/>
    <property type="project" value="InterPro"/>
</dbReference>
<dbReference type="EMBL" id="LNIX01000001">
    <property type="protein sequence ID" value="OXA62082.1"/>
    <property type="molecule type" value="Genomic_DNA"/>
</dbReference>
<dbReference type="InterPro" id="IPR036390">
    <property type="entry name" value="WH_DNA-bd_sf"/>
</dbReference>
<dbReference type="InterPro" id="IPR014939">
    <property type="entry name" value="CDT1_Gemini-bd-like"/>
</dbReference>
<feature type="domain" description="CDT1 Geminin-binding" evidence="4">
    <location>
        <begin position="186"/>
        <end position="329"/>
    </location>
</feature>
<evidence type="ECO:0000259" key="4">
    <source>
        <dbReference type="SMART" id="SM01075"/>
    </source>
</evidence>
<dbReference type="Proteomes" id="UP000198287">
    <property type="component" value="Unassembled WGS sequence"/>
</dbReference>
<dbReference type="GO" id="GO:0071163">
    <property type="term" value="P:DNA replication preinitiation complex assembly"/>
    <property type="evidence" value="ECO:0007669"/>
    <property type="project" value="InterPro"/>
</dbReference>
<comment type="caution">
    <text evidence="5">The sequence shown here is derived from an EMBL/GenBank/DDBJ whole genome shotgun (WGS) entry which is preliminary data.</text>
</comment>
<dbReference type="InterPro" id="IPR038090">
    <property type="entry name" value="Cdt1_C_WH_dom_sf"/>
</dbReference>
<dbReference type="InterPro" id="IPR032054">
    <property type="entry name" value="Cdt1_C"/>
</dbReference>
<dbReference type="Gene3D" id="1.10.10.1420">
    <property type="entry name" value="DNA replication factor Cdt1, C-terminal WH domain"/>
    <property type="match status" value="1"/>
</dbReference>
<dbReference type="PANTHER" id="PTHR28637:SF1">
    <property type="entry name" value="DNA REPLICATION FACTOR CDT1"/>
    <property type="match status" value="1"/>
</dbReference>
<organism evidence="5 6">
    <name type="scientific">Folsomia candida</name>
    <name type="common">Springtail</name>
    <dbReference type="NCBI Taxonomy" id="158441"/>
    <lineage>
        <taxon>Eukaryota</taxon>
        <taxon>Metazoa</taxon>
        <taxon>Ecdysozoa</taxon>
        <taxon>Arthropoda</taxon>
        <taxon>Hexapoda</taxon>
        <taxon>Collembola</taxon>
        <taxon>Entomobryomorpha</taxon>
        <taxon>Isotomoidea</taxon>
        <taxon>Isotomidae</taxon>
        <taxon>Proisotominae</taxon>
        <taxon>Folsomia</taxon>
    </lineage>
</organism>
<dbReference type="InterPro" id="IPR045173">
    <property type="entry name" value="Cdt1"/>
</dbReference>
<dbReference type="AlphaFoldDB" id="A0A226EWW3"/>
<dbReference type="STRING" id="158441.A0A226EWW3"/>
<accession>A0A226EWW3</accession>
<proteinExistence type="inferred from homology"/>
<feature type="compositionally biased region" description="Low complexity" evidence="3">
    <location>
        <begin position="1"/>
        <end position="19"/>
    </location>
</feature>
<evidence type="ECO:0000256" key="3">
    <source>
        <dbReference type="SAM" id="MobiDB-lite"/>
    </source>
</evidence>
<gene>
    <name evidence="5" type="ORF">Fcan01_02274</name>
</gene>
<comment type="similarity">
    <text evidence="1">Belongs to the Cdt1 family.</text>
</comment>
<keyword evidence="6" id="KW-1185">Reference proteome</keyword>
<feature type="region of interest" description="Disordered" evidence="3">
    <location>
        <begin position="1"/>
        <end position="73"/>
    </location>
</feature>
<reference evidence="5 6" key="1">
    <citation type="submission" date="2015-12" db="EMBL/GenBank/DDBJ databases">
        <title>The genome of Folsomia candida.</title>
        <authorList>
            <person name="Faddeeva A."/>
            <person name="Derks M.F."/>
            <person name="Anvar Y."/>
            <person name="Smit S."/>
            <person name="Van Straalen N."/>
            <person name="Roelofs D."/>
        </authorList>
    </citation>
    <scope>NUCLEOTIDE SEQUENCE [LARGE SCALE GENOMIC DNA]</scope>
    <source>
        <strain evidence="5 6">VU population</strain>
        <tissue evidence="5">Whole body</tissue>
    </source>
</reference>
<evidence type="ECO:0000256" key="2">
    <source>
        <dbReference type="ARBA" id="ARBA00023306"/>
    </source>
</evidence>
<dbReference type="SUPFAM" id="SSF46785">
    <property type="entry name" value="Winged helix' DNA-binding domain"/>
    <property type="match status" value="1"/>
</dbReference>
<evidence type="ECO:0000313" key="5">
    <source>
        <dbReference type="EMBL" id="OXA62082.1"/>
    </source>
</evidence>
<feature type="compositionally biased region" description="Basic and acidic residues" evidence="3">
    <location>
        <begin position="55"/>
        <end position="73"/>
    </location>
</feature>
<dbReference type="Pfam" id="PF08839">
    <property type="entry name" value="CDT1"/>
    <property type="match status" value="2"/>
</dbReference>
<feature type="compositionally biased region" description="Basic and acidic residues" evidence="3">
    <location>
        <begin position="87"/>
        <end position="109"/>
    </location>
</feature>
<protein>
    <submittedName>
        <fullName evidence="5">DNA replication factor Cdt1</fullName>
    </submittedName>
</protein>
<keyword evidence="2" id="KW-0131">Cell cycle</keyword>
<dbReference type="Pfam" id="PF16679">
    <property type="entry name" value="CDT1_C"/>
    <property type="match status" value="1"/>
</dbReference>
<evidence type="ECO:0000313" key="6">
    <source>
        <dbReference type="Proteomes" id="UP000198287"/>
    </source>
</evidence>
<sequence>MTTPSRPTTPTVTTPLLTTYFKTKKRRLSPTSTDLEPPKKIQNKVSFVQKGMLSPEKKRPRSDDAVTKETPDLKKLLSKAGKLEELRGVLGRWREAERRRESGRKKESGVQEEPPLEIASEEKSPVKEIKEKPSDIFTSPVKLKDIQEEKKPPAFRKFRHLLDKQPVLLPKSSPPSLPPTPNLLPLPHPSTLLLTLFTSMETITSILTNRSELATFPKIRHGVASLTRSVALRESHLAQFLTVLPNCYLVTREGKELVVKFPHGHKHGLHGRKTEFEGALRGIVLREHEKFLLTLTPPLVLPPDTVITRYHPKFPLEKLPPILPSPLPEIPKETVVSAKELILRAKGLVCAESRDQQRDVAQPAKVNPTQKVDLNKLKGVSRALIEKIRARETQTLAATLTTPPATLHRASLLEKLPRLVPILRNMFNLEKKCSLLFDVVVERCVHSYGNGALRSEIIQQINLLAAVAPKFLQIIKLDVTWVKVDLGLNLGEVVGGIKLGV</sequence>
<dbReference type="GO" id="GO:0070182">
    <property type="term" value="F:DNA polymerase binding"/>
    <property type="evidence" value="ECO:0007669"/>
    <property type="project" value="TreeGrafter"/>
</dbReference>
<dbReference type="GO" id="GO:0030174">
    <property type="term" value="P:regulation of DNA-templated DNA replication initiation"/>
    <property type="evidence" value="ECO:0007669"/>
    <property type="project" value="InterPro"/>
</dbReference>
<dbReference type="GO" id="GO:0005634">
    <property type="term" value="C:nucleus"/>
    <property type="evidence" value="ECO:0007669"/>
    <property type="project" value="TreeGrafter"/>
</dbReference>
<dbReference type="SMART" id="SM01075">
    <property type="entry name" value="CDT1"/>
    <property type="match status" value="1"/>
</dbReference>
<dbReference type="OMA" id="RCEMEDH"/>
<evidence type="ECO:0000256" key="1">
    <source>
        <dbReference type="ARBA" id="ARBA00008356"/>
    </source>
</evidence>
<dbReference type="OrthoDB" id="341730at2759"/>
<dbReference type="PANTHER" id="PTHR28637">
    <property type="entry name" value="DNA REPLICATION FACTOR CDT1"/>
    <property type="match status" value="1"/>
</dbReference>
<dbReference type="GO" id="GO:0000278">
    <property type="term" value="P:mitotic cell cycle"/>
    <property type="evidence" value="ECO:0007669"/>
    <property type="project" value="TreeGrafter"/>
</dbReference>
<feature type="region of interest" description="Disordered" evidence="3">
    <location>
        <begin position="87"/>
        <end position="125"/>
    </location>
</feature>